<protein>
    <recommendedName>
        <fullName evidence="1">J domain-containing protein</fullName>
    </recommendedName>
</protein>
<sequence>MSVSLVRSVFLGRLQLWEFVGDLSNPLLVLPLQPASSSAIISADRNIVSDFPKSSNLLGNCTGPDKRRDDQNAHSDFQKLQTSYEVLKDEKTRKLFDYLLRVKWEKFQCQAQQNSKRQNIMSDLEIAALGICWDLSNPLLVLPLQPVSSSAIIGADRNSF</sequence>
<accession>A0AAD1ZS64</accession>
<dbReference type="PROSITE" id="PS50076">
    <property type="entry name" value="DNAJ_2"/>
    <property type="match status" value="1"/>
</dbReference>
<dbReference type="PANTHER" id="PTHR45098">
    <property type="entry name" value="DNAJ DOMAIN CONTAINING PROTEIN, EXPRESSED"/>
    <property type="match status" value="1"/>
</dbReference>
<keyword evidence="3" id="KW-1185">Reference proteome</keyword>
<dbReference type="Gene3D" id="1.10.287.110">
    <property type="entry name" value="DnaJ domain"/>
    <property type="match status" value="1"/>
</dbReference>
<dbReference type="SUPFAM" id="SSF46565">
    <property type="entry name" value="Chaperone J-domain"/>
    <property type="match status" value="1"/>
</dbReference>
<dbReference type="PANTHER" id="PTHR45098:SF1">
    <property type="entry name" value="DNAJ DOMAIN CONTAINING PROTEIN, EXPRESSED"/>
    <property type="match status" value="1"/>
</dbReference>
<dbReference type="InterPro" id="IPR036869">
    <property type="entry name" value="J_dom_sf"/>
</dbReference>
<dbReference type="InterPro" id="IPR001623">
    <property type="entry name" value="DnaJ_domain"/>
</dbReference>
<dbReference type="AlphaFoldDB" id="A0AAD1ZS64"/>
<dbReference type="Proteomes" id="UP000834106">
    <property type="component" value="Chromosome 13"/>
</dbReference>
<evidence type="ECO:0000259" key="1">
    <source>
        <dbReference type="PROSITE" id="PS50076"/>
    </source>
</evidence>
<organism evidence="2 3">
    <name type="scientific">Fraxinus pennsylvanica</name>
    <dbReference type="NCBI Taxonomy" id="56036"/>
    <lineage>
        <taxon>Eukaryota</taxon>
        <taxon>Viridiplantae</taxon>
        <taxon>Streptophyta</taxon>
        <taxon>Embryophyta</taxon>
        <taxon>Tracheophyta</taxon>
        <taxon>Spermatophyta</taxon>
        <taxon>Magnoliopsida</taxon>
        <taxon>eudicotyledons</taxon>
        <taxon>Gunneridae</taxon>
        <taxon>Pentapetalae</taxon>
        <taxon>asterids</taxon>
        <taxon>lamiids</taxon>
        <taxon>Lamiales</taxon>
        <taxon>Oleaceae</taxon>
        <taxon>Oleeae</taxon>
        <taxon>Fraxinus</taxon>
    </lineage>
</organism>
<feature type="domain" description="J" evidence="1">
    <location>
        <begin position="22"/>
        <end position="100"/>
    </location>
</feature>
<dbReference type="EMBL" id="OU503048">
    <property type="protein sequence ID" value="CAI9774695.1"/>
    <property type="molecule type" value="Genomic_DNA"/>
</dbReference>
<evidence type="ECO:0000313" key="2">
    <source>
        <dbReference type="EMBL" id="CAI9774695.1"/>
    </source>
</evidence>
<gene>
    <name evidence="2" type="ORF">FPE_LOCUS22125</name>
</gene>
<proteinExistence type="predicted"/>
<reference evidence="2" key="1">
    <citation type="submission" date="2023-05" db="EMBL/GenBank/DDBJ databases">
        <authorList>
            <person name="Huff M."/>
        </authorList>
    </citation>
    <scope>NUCLEOTIDE SEQUENCE</scope>
</reference>
<dbReference type="PROSITE" id="PS00636">
    <property type="entry name" value="DNAJ_1"/>
    <property type="match status" value="1"/>
</dbReference>
<dbReference type="InterPro" id="IPR018253">
    <property type="entry name" value="DnaJ_domain_CS"/>
</dbReference>
<name>A0AAD1ZS64_9LAMI</name>
<evidence type="ECO:0000313" key="3">
    <source>
        <dbReference type="Proteomes" id="UP000834106"/>
    </source>
</evidence>
<dbReference type="Pfam" id="PF00226">
    <property type="entry name" value="DnaJ"/>
    <property type="match status" value="1"/>
</dbReference>